<proteinExistence type="predicted"/>
<reference evidence="1 2" key="1">
    <citation type="journal article" date="2019" name="Sci. Rep.">
        <title>Orb-weaving spider Araneus ventricosus genome elucidates the spidroin gene catalogue.</title>
        <authorList>
            <person name="Kono N."/>
            <person name="Nakamura H."/>
            <person name="Ohtoshi R."/>
            <person name="Moran D.A.P."/>
            <person name="Shinohara A."/>
            <person name="Yoshida Y."/>
            <person name="Fujiwara M."/>
            <person name="Mori M."/>
            <person name="Tomita M."/>
            <person name="Arakawa K."/>
        </authorList>
    </citation>
    <scope>NUCLEOTIDE SEQUENCE [LARGE SCALE GENOMIC DNA]</scope>
</reference>
<evidence type="ECO:0000313" key="1">
    <source>
        <dbReference type="EMBL" id="GBM03491.1"/>
    </source>
</evidence>
<accession>A0A4Y2CGF7</accession>
<keyword evidence="2" id="KW-1185">Reference proteome</keyword>
<dbReference type="AlphaFoldDB" id="A0A4Y2CGF7"/>
<comment type="caution">
    <text evidence="1">The sequence shown here is derived from an EMBL/GenBank/DDBJ whole genome shotgun (WGS) entry which is preliminary data.</text>
</comment>
<gene>
    <name evidence="1" type="ORF">AVEN_95389_1</name>
</gene>
<dbReference type="EMBL" id="BGPR01000192">
    <property type="protein sequence ID" value="GBM03491.1"/>
    <property type="molecule type" value="Genomic_DNA"/>
</dbReference>
<evidence type="ECO:0000313" key="2">
    <source>
        <dbReference type="Proteomes" id="UP000499080"/>
    </source>
</evidence>
<protein>
    <submittedName>
        <fullName evidence="1">Uncharacterized protein</fullName>
    </submittedName>
</protein>
<name>A0A4Y2CGF7_ARAVE</name>
<sequence length="103" mass="11354">MTGIWQLLPKETDGVTASDTCLVSSSATGTTVSRQTVQTLEGTFIHMLAGSSDVPLFTATHRRPRLWPGVESMHCGHTATVVLCDVFRRVQVYLQSDSRRTFI</sequence>
<organism evidence="1 2">
    <name type="scientific">Araneus ventricosus</name>
    <name type="common">Orbweaver spider</name>
    <name type="synonym">Epeira ventricosa</name>
    <dbReference type="NCBI Taxonomy" id="182803"/>
    <lineage>
        <taxon>Eukaryota</taxon>
        <taxon>Metazoa</taxon>
        <taxon>Ecdysozoa</taxon>
        <taxon>Arthropoda</taxon>
        <taxon>Chelicerata</taxon>
        <taxon>Arachnida</taxon>
        <taxon>Araneae</taxon>
        <taxon>Araneomorphae</taxon>
        <taxon>Entelegynae</taxon>
        <taxon>Araneoidea</taxon>
        <taxon>Araneidae</taxon>
        <taxon>Araneus</taxon>
    </lineage>
</organism>
<dbReference type="Proteomes" id="UP000499080">
    <property type="component" value="Unassembled WGS sequence"/>
</dbReference>